<keyword evidence="9" id="KW-1185">Reference proteome</keyword>
<feature type="region of interest" description="Disordered" evidence="6">
    <location>
        <begin position="70"/>
        <end position="121"/>
    </location>
</feature>
<gene>
    <name evidence="8" type="ORF">PENSTE_c031G02670</name>
</gene>
<evidence type="ECO:0000256" key="2">
    <source>
        <dbReference type="ARBA" id="ARBA00023015"/>
    </source>
</evidence>
<dbReference type="Pfam" id="PF11951">
    <property type="entry name" value="Fungal_trans_2"/>
    <property type="match status" value="1"/>
</dbReference>
<evidence type="ECO:0000259" key="7">
    <source>
        <dbReference type="PROSITE" id="PS50048"/>
    </source>
</evidence>
<organism evidence="8 9">
    <name type="scientific">Penicillium steckii</name>
    <dbReference type="NCBI Taxonomy" id="303698"/>
    <lineage>
        <taxon>Eukaryota</taxon>
        <taxon>Fungi</taxon>
        <taxon>Dikarya</taxon>
        <taxon>Ascomycota</taxon>
        <taxon>Pezizomycotina</taxon>
        <taxon>Eurotiomycetes</taxon>
        <taxon>Eurotiomycetidae</taxon>
        <taxon>Eurotiales</taxon>
        <taxon>Aspergillaceae</taxon>
        <taxon>Penicillium</taxon>
    </lineage>
</organism>
<comment type="caution">
    <text evidence="8">The sequence shown here is derived from an EMBL/GenBank/DDBJ whole genome shotgun (WGS) entry which is preliminary data.</text>
</comment>
<dbReference type="Gene3D" id="4.10.240.10">
    <property type="entry name" value="Zn(2)-C6 fungal-type DNA-binding domain"/>
    <property type="match status" value="1"/>
</dbReference>
<dbReference type="PANTHER" id="PTHR37534">
    <property type="entry name" value="TRANSCRIPTIONAL ACTIVATOR PROTEIN UGA3"/>
    <property type="match status" value="1"/>
</dbReference>
<dbReference type="SMART" id="SM00066">
    <property type="entry name" value="GAL4"/>
    <property type="match status" value="1"/>
</dbReference>
<accession>A0A1V6SLU7</accession>
<dbReference type="SUPFAM" id="SSF57701">
    <property type="entry name" value="Zn2/Cys6 DNA-binding domain"/>
    <property type="match status" value="1"/>
</dbReference>
<evidence type="ECO:0000256" key="4">
    <source>
        <dbReference type="ARBA" id="ARBA00023163"/>
    </source>
</evidence>
<dbReference type="OrthoDB" id="5419315at2759"/>
<evidence type="ECO:0000256" key="1">
    <source>
        <dbReference type="ARBA" id="ARBA00004123"/>
    </source>
</evidence>
<proteinExistence type="predicted"/>
<dbReference type="PROSITE" id="PS00463">
    <property type="entry name" value="ZN2_CY6_FUNGAL_1"/>
    <property type="match status" value="1"/>
</dbReference>
<evidence type="ECO:0000256" key="3">
    <source>
        <dbReference type="ARBA" id="ARBA00023125"/>
    </source>
</evidence>
<comment type="subcellular location">
    <subcellularLocation>
        <location evidence="1">Nucleus</location>
    </subcellularLocation>
</comment>
<feature type="domain" description="Zn(2)-C6 fungal-type" evidence="7">
    <location>
        <begin position="9"/>
        <end position="37"/>
    </location>
</feature>
<keyword evidence="5" id="KW-0539">Nucleus</keyword>
<name>A0A1V6SLU7_9EURO</name>
<dbReference type="GO" id="GO:0003677">
    <property type="term" value="F:DNA binding"/>
    <property type="evidence" value="ECO:0007669"/>
    <property type="project" value="UniProtKB-KW"/>
</dbReference>
<keyword evidence="4" id="KW-0804">Transcription</keyword>
<dbReference type="PANTHER" id="PTHR37534:SF46">
    <property type="entry name" value="ZN(II)2CYS6 TRANSCRIPTION FACTOR (EUROFUNG)"/>
    <property type="match status" value="1"/>
</dbReference>
<dbReference type="PROSITE" id="PS50048">
    <property type="entry name" value="ZN2_CY6_FUNGAL_2"/>
    <property type="match status" value="1"/>
</dbReference>
<dbReference type="GO" id="GO:0000981">
    <property type="term" value="F:DNA-binding transcription factor activity, RNA polymerase II-specific"/>
    <property type="evidence" value="ECO:0007669"/>
    <property type="project" value="InterPro"/>
</dbReference>
<dbReference type="InterPro" id="IPR001138">
    <property type="entry name" value="Zn2Cys6_DnaBD"/>
</dbReference>
<reference evidence="9" key="1">
    <citation type="journal article" date="2017" name="Nat. Microbiol.">
        <title>Global analysis of biosynthetic gene clusters reveals vast potential of secondary metabolite production in Penicillium species.</title>
        <authorList>
            <person name="Nielsen J.C."/>
            <person name="Grijseels S."/>
            <person name="Prigent S."/>
            <person name="Ji B."/>
            <person name="Dainat J."/>
            <person name="Nielsen K.F."/>
            <person name="Frisvad J.C."/>
            <person name="Workman M."/>
            <person name="Nielsen J."/>
        </authorList>
    </citation>
    <scope>NUCLEOTIDE SEQUENCE [LARGE SCALE GENOMIC DNA]</scope>
    <source>
        <strain evidence="9">IBT 24891</strain>
    </source>
</reference>
<keyword evidence="2" id="KW-0805">Transcription regulation</keyword>
<dbReference type="InterPro" id="IPR021858">
    <property type="entry name" value="Fun_TF"/>
</dbReference>
<evidence type="ECO:0000256" key="6">
    <source>
        <dbReference type="SAM" id="MobiDB-lite"/>
    </source>
</evidence>
<keyword evidence="3" id="KW-0238">DNA-binding</keyword>
<dbReference type="Pfam" id="PF00172">
    <property type="entry name" value="Zn_clus"/>
    <property type="match status" value="1"/>
</dbReference>
<dbReference type="CDD" id="cd00067">
    <property type="entry name" value="GAL4"/>
    <property type="match status" value="1"/>
</dbReference>
<protein>
    <recommendedName>
        <fullName evidence="7">Zn(2)-C6 fungal-type domain-containing protein</fullName>
    </recommendedName>
</protein>
<evidence type="ECO:0000256" key="5">
    <source>
        <dbReference type="ARBA" id="ARBA00023242"/>
    </source>
</evidence>
<dbReference type="Proteomes" id="UP000191285">
    <property type="component" value="Unassembled WGS sequence"/>
</dbReference>
<dbReference type="EMBL" id="MLKD01000031">
    <property type="protein sequence ID" value="OQE14936.1"/>
    <property type="molecule type" value="Genomic_DNA"/>
</dbReference>
<dbReference type="InterPro" id="IPR036864">
    <property type="entry name" value="Zn2-C6_fun-type_DNA-bd_sf"/>
</dbReference>
<evidence type="ECO:0000313" key="9">
    <source>
        <dbReference type="Proteomes" id="UP000191285"/>
    </source>
</evidence>
<dbReference type="GO" id="GO:0005634">
    <property type="term" value="C:nucleus"/>
    <property type="evidence" value="ECO:0007669"/>
    <property type="project" value="UniProtKB-SubCell"/>
</dbReference>
<dbReference type="AlphaFoldDB" id="A0A1V6SLU7"/>
<dbReference type="GO" id="GO:0008270">
    <property type="term" value="F:zinc ion binding"/>
    <property type="evidence" value="ECO:0007669"/>
    <property type="project" value="InterPro"/>
</dbReference>
<sequence>MSGTRSRKGCSTCRERRQKCDETKPACLNCQNRGVTCGGYALRLTDFSISEGYQGQMVCRMVRGAPVDAPQGLRKTKRTKVNPAPASLNVPKGQRDITLPPRQSVQVPEKDQSAPNQTPLWGNSTYDLLNIALDDEAQRGVSPEGTSLACNFPVSSPSSDRGNIQSPWQTSQNVLENEPDGDLDVGMLDSLFWLENLKSPPQVPTEGFTMPAITHDNILSGPKSPIIAENKVDYATRNHHDRIATEIDRAFDTSRPSESDAFEQYLLKHFIDVLAQSFFPLEPERNPYTAIYVPLARRSSALRNAILVASANHLVSLGQFPPWAMKPYRSALEDSLRESSDCADANFMMAATMLLSIAAEVIGTGIGTWSVKLENAGRLLFDSDSHSLGAKGKFLRLHYTWMAVIGQTLWSPGFLVIPFPDHQHSNDDPESEKEFSLEQEKWFGNLPDYSMLLLMRTAAGYSQKIRQIPIQTEPIQKIQQMLPEITDLIISVRTWQPKAPSSVEPHKNSVLDVGEIWRQGLLCYIYTDICALSPSSSRLLQCVVAAIPAIRRLTFIQCVMWPVFMIGLHANNQENQSAIESSLQKLHVAHNFKTPLSLIHILRRVWSSQGSSIQWRDIMSEHGLELNILL</sequence>
<evidence type="ECO:0000313" key="8">
    <source>
        <dbReference type="EMBL" id="OQE14936.1"/>
    </source>
</evidence>